<dbReference type="GO" id="GO:0005992">
    <property type="term" value="P:trehalose biosynthetic process"/>
    <property type="evidence" value="ECO:0007669"/>
    <property type="project" value="InterPro"/>
</dbReference>
<dbReference type="PANTHER" id="PTHR10788:SF106">
    <property type="entry name" value="BCDNA.GH08860"/>
    <property type="match status" value="1"/>
</dbReference>
<accession>D3DHC0</accession>
<dbReference type="KEGG" id="hth:HTH_0762"/>
<dbReference type="OrthoDB" id="9761633at2"/>
<dbReference type="AlphaFoldDB" id="D3DHC0"/>
<dbReference type="Gene3D" id="3.30.70.1020">
    <property type="entry name" value="Trehalose-6-phosphate phosphatase related protein, domain 2"/>
    <property type="match status" value="1"/>
</dbReference>
<comment type="similarity">
    <text evidence="2">Belongs to the glycosyltransferase 20 family.</text>
</comment>
<evidence type="ECO:0000313" key="12">
    <source>
        <dbReference type="Proteomes" id="UP000002574"/>
    </source>
</evidence>
<dbReference type="KEGG" id="hte:Hydth_0763"/>
<comment type="catalytic activity">
    <reaction evidence="5">
        <text>ADP-alpha-D-glucose + sn-glycerol 3-phosphate = 2-O-(alpha-D-glucopyranosyl)-sn-glycerol 3-phosphate + ADP + H(+)</text>
        <dbReference type="Rhea" id="RHEA:12881"/>
        <dbReference type="ChEBI" id="CHEBI:15378"/>
        <dbReference type="ChEBI" id="CHEBI:57498"/>
        <dbReference type="ChEBI" id="CHEBI:57597"/>
        <dbReference type="ChEBI" id="CHEBI:87089"/>
        <dbReference type="ChEBI" id="CHEBI:456216"/>
        <dbReference type="EC" id="2.4.1.213"/>
    </reaction>
</comment>
<keyword evidence="3" id="KW-0328">Glycosyltransferase</keyword>
<evidence type="ECO:0000256" key="5">
    <source>
        <dbReference type="ARBA" id="ARBA00052754"/>
    </source>
</evidence>
<dbReference type="STRING" id="608538.HTH_0762"/>
<dbReference type="eggNOG" id="COG0380">
    <property type="taxonomic scope" value="Bacteria"/>
</dbReference>
<evidence type="ECO:0000256" key="3">
    <source>
        <dbReference type="ARBA" id="ARBA00022676"/>
    </source>
</evidence>
<dbReference type="SUPFAM" id="SSF56784">
    <property type="entry name" value="HAD-like"/>
    <property type="match status" value="1"/>
</dbReference>
<sequence length="724" mass="82997">MRLVVIANRLPVTVKSLDPVKFERSPGGLVSGIETFIKKARISDWVWMGWGGSNLRKKDVQKIKELLLNKHRCLPAYVPEKIMNKFYNGFCNRTLWPLFHSMPTLATYEKSTWESYIEVNRIFLKTLLENLEVGKETQIWIHDYHLMLLPGMLREVHPEAKIGFFLHIPFPPPEIYAQFPWRREILEGLLGADLIGFHTYEYTINFLRSLSRILGIEHSMGELVYLDRLLKVDTFPMGIDFELFNSIKGVSKKTKAIKQALGNKKIVFSVDRLDYTKGIYNRLLAFEDFLRRREDWRGKVVLILNVVPSREGVEQYQSMKRQIEEKVAQINGTFGSVEWVPVLYHYKSLSVEDLVAHYKASDVLLVTPIKDGMNLIAKEFVASRRDLRGVLVLSEFAGSSRELGEALVVNPNSVEELSKAIELALEMPPEEQESRLRIMQDRLKRYDVLKWGSEFLETLKGIASKRDTLKTKELGDRLTRKLKDMFRSAKSRLLLVDYDGTLVPLAKRPQLAVPTQEIKDILYLLGMLENTQVVLISGRKKEQLHLWFGNLPITLVAEHGCWVKEPKRDWDSRCNIQSELKEKVRTIMDTYVDRLPQSFVEDKDFTVAFHYRNADPEMASLRVAELVDELKALIANTELSILTGNKVIEVRPAGVNKGTTAISFCQNCDFVLAMGDDITDEDMFKALSPKAITIKVGVAPSFARYHLASQVDALNLLKYLVENG</sequence>
<evidence type="ECO:0000256" key="8">
    <source>
        <dbReference type="ARBA" id="ARBA00066821"/>
    </source>
</evidence>
<organism evidence="11 12">
    <name type="scientific">Hydrogenobacter thermophilus (strain DSM 6534 / IAM 12695 / TK-6)</name>
    <dbReference type="NCBI Taxonomy" id="608538"/>
    <lineage>
        <taxon>Bacteria</taxon>
        <taxon>Pseudomonadati</taxon>
        <taxon>Aquificota</taxon>
        <taxon>Aquificia</taxon>
        <taxon>Aquificales</taxon>
        <taxon>Aquificaceae</taxon>
        <taxon>Hydrogenobacter</taxon>
    </lineage>
</organism>
<dbReference type="EMBL" id="AP011112">
    <property type="protein sequence ID" value="BAI69222.1"/>
    <property type="molecule type" value="Genomic_DNA"/>
</dbReference>
<dbReference type="InterPro" id="IPR001830">
    <property type="entry name" value="Glyco_trans_20"/>
</dbReference>
<keyword evidence="4" id="KW-0808">Transferase</keyword>
<dbReference type="FunFam" id="3.40.50.2000:FF:000010">
    <property type="entry name" value="Alpha,alpha-trehalose-phosphate synthase"/>
    <property type="match status" value="1"/>
</dbReference>
<evidence type="ECO:0000256" key="10">
    <source>
        <dbReference type="ARBA" id="ARBA00080497"/>
    </source>
</evidence>
<dbReference type="InterPro" id="IPR036412">
    <property type="entry name" value="HAD-like_sf"/>
</dbReference>
<dbReference type="eggNOG" id="COG1877">
    <property type="taxonomic scope" value="Bacteria"/>
</dbReference>
<comment type="function">
    <text evidence="6">Involved in salt tolerance by producing GG-phosphate from ADP-glucose and glycerol-3-phosphate (G3P), an intermediate in the synthesis of the osmolyte glucosylglycerol (GG).</text>
</comment>
<comment type="similarity">
    <text evidence="1">In the C-terminal section; belongs to the trehalose phosphatase family.</text>
</comment>
<dbReference type="SUPFAM" id="SSF53756">
    <property type="entry name" value="UDP-Glycosyltransferase/glycogen phosphorylase"/>
    <property type="match status" value="1"/>
</dbReference>
<dbReference type="GO" id="GO:0005829">
    <property type="term" value="C:cytosol"/>
    <property type="evidence" value="ECO:0007669"/>
    <property type="project" value="TreeGrafter"/>
</dbReference>
<dbReference type="CDD" id="cd01627">
    <property type="entry name" value="HAD_TPP"/>
    <property type="match status" value="1"/>
</dbReference>
<dbReference type="Gene3D" id="3.40.50.2000">
    <property type="entry name" value="Glycogen Phosphorylase B"/>
    <property type="match status" value="2"/>
</dbReference>
<gene>
    <name evidence="11" type="ordered locus">HTH_0762</name>
</gene>
<name>D3DHC0_HYDTT</name>
<dbReference type="PANTHER" id="PTHR10788">
    <property type="entry name" value="TREHALOSE-6-PHOSPHATE SYNTHASE"/>
    <property type="match status" value="1"/>
</dbReference>
<dbReference type="NCBIfam" id="NF011071">
    <property type="entry name" value="PRK14501.1"/>
    <property type="match status" value="1"/>
</dbReference>
<dbReference type="InterPro" id="IPR006379">
    <property type="entry name" value="HAD-SF_hydro_IIB"/>
</dbReference>
<dbReference type="InterPro" id="IPR023214">
    <property type="entry name" value="HAD_sf"/>
</dbReference>
<dbReference type="Pfam" id="PF00982">
    <property type="entry name" value="Glyco_transf_20"/>
    <property type="match status" value="1"/>
</dbReference>
<dbReference type="Gene3D" id="3.40.50.1000">
    <property type="entry name" value="HAD superfamily/HAD-like"/>
    <property type="match status" value="1"/>
</dbReference>
<keyword evidence="12" id="KW-1185">Reference proteome</keyword>
<dbReference type="GO" id="GO:0003825">
    <property type="term" value="F:alpha,alpha-trehalose-phosphate synthase (UDP-forming) activity"/>
    <property type="evidence" value="ECO:0007669"/>
    <property type="project" value="TreeGrafter"/>
</dbReference>
<evidence type="ECO:0000256" key="4">
    <source>
        <dbReference type="ARBA" id="ARBA00022679"/>
    </source>
</evidence>
<dbReference type="GO" id="GO:0033828">
    <property type="term" value="F:glucosylglycerol-phosphate synthase activity"/>
    <property type="evidence" value="ECO:0007669"/>
    <property type="project" value="UniProtKB-EC"/>
</dbReference>
<evidence type="ECO:0000256" key="2">
    <source>
        <dbReference type="ARBA" id="ARBA00008799"/>
    </source>
</evidence>
<dbReference type="NCBIfam" id="TIGR01484">
    <property type="entry name" value="HAD-SF-IIB"/>
    <property type="match status" value="1"/>
</dbReference>
<dbReference type="CAZy" id="GT20">
    <property type="family name" value="Glycosyltransferase Family 20"/>
</dbReference>
<dbReference type="RefSeq" id="WP_012963403.1">
    <property type="nucleotide sequence ID" value="NC_013799.1"/>
</dbReference>
<protein>
    <recommendedName>
        <fullName evidence="9">Glucosylglycerol-phosphate synthase</fullName>
        <ecNumber evidence="8">2.4.1.213</ecNumber>
    </recommendedName>
    <alternativeName>
        <fullName evidence="10">Glucosyl-glycerol-phosphate synthase</fullName>
    </alternativeName>
</protein>
<dbReference type="CDD" id="cd03788">
    <property type="entry name" value="GT20_TPS"/>
    <property type="match status" value="1"/>
</dbReference>
<dbReference type="Proteomes" id="UP000002574">
    <property type="component" value="Chromosome"/>
</dbReference>
<dbReference type="Pfam" id="PF02358">
    <property type="entry name" value="Trehalose_PPase"/>
    <property type="match status" value="1"/>
</dbReference>
<reference evidence="11 12" key="1">
    <citation type="journal article" date="2010" name="J. Bacteriol.">
        <title>Complete genome sequence of the thermophilic, obligately chemolithoautotrophic hydrogen-oxidizing bacterium Hydrogenobacter thermophilus TK-6.</title>
        <authorList>
            <person name="Arai H."/>
            <person name="Kanbe H."/>
            <person name="Ishii M."/>
            <person name="Igarashi Y."/>
        </authorList>
    </citation>
    <scope>NUCLEOTIDE SEQUENCE [LARGE SCALE GENOMIC DNA]</scope>
    <source>
        <strain evidence="12">DSM 6534 / IAM 12695 / TK-6 [Tokyo]</strain>
    </source>
</reference>
<evidence type="ECO:0000256" key="7">
    <source>
        <dbReference type="ARBA" id="ARBA00060702"/>
    </source>
</evidence>
<evidence type="ECO:0000256" key="1">
    <source>
        <dbReference type="ARBA" id="ARBA00006330"/>
    </source>
</evidence>
<dbReference type="GO" id="GO:0004805">
    <property type="term" value="F:trehalose-phosphatase activity"/>
    <property type="evidence" value="ECO:0007669"/>
    <property type="project" value="TreeGrafter"/>
</dbReference>
<evidence type="ECO:0000256" key="9">
    <source>
        <dbReference type="ARBA" id="ARBA00069974"/>
    </source>
</evidence>
<dbReference type="EC" id="2.4.1.213" evidence="8"/>
<evidence type="ECO:0000256" key="6">
    <source>
        <dbReference type="ARBA" id="ARBA00055920"/>
    </source>
</evidence>
<dbReference type="InterPro" id="IPR003337">
    <property type="entry name" value="Trehalose_PPase"/>
</dbReference>
<evidence type="ECO:0000313" key="11">
    <source>
        <dbReference type="EMBL" id="BAI69222.1"/>
    </source>
</evidence>
<dbReference type="NCBIfam" id="TIGR00685">
    <property type="entry name" value="T6PP"/>
    <property type="match status" value="1"/>
</dbReference>
<comment type="pathway">
    <text evidence="7">Glycan metabolism; glucosylglycerol biosynthesis.</text>
</comment>
<proteinExistence type="inferred from homology"/>